<evidence type="ECO:0000313" key="5">
    <source>
        <dbReference type="Proteomes" id="UP000236729"/>
    </source>
</evidence>
<protein>
    <submittedName>
        <fullName evidence="2">Methyltransferase domain-containing protein</fullName>
    </submittedName>
</protein>
<reference evidence="4 5" key="1">
    <citation type="submission" date="2016-10" db="EMBL/GenBank/DDBJ databases">
        <authorList>
            <person name="Varghese N."/>
            <person name="Submissions S."/>
        </authorList>
    </citation>
    <scope>NUCLEOTIDE SEQUENCE [LARGE SCALE GENOMIC DNA]</scope>
    <source>
        <strain evidence="5">ATCC 20501</strain>
        <strain evidence="3 4">CGMCC 4.3529</strain>
    </source>
</reference>
<accession>A0A1H6C596</accession>
<keyword evidence="4" id="KW-1185">Reference proteome</keyword>
<dbReference type="EMBL" id="FOME01000001">
    <property type="protein sequence ID" value="SFC28673.1"/>
    <property type="molecule type" value="Genomic_DNA"/>
</dbReference>
<dbReference type="RefSeq" id="WP_218161413.1">
    <property type="nucleotide sequence ID" value="NZ_FNVB01000004.1"/>
</dbReference>
<dbReference type="Proteomes" id="UP000199690">
    <property type="component" value="Unassembled WGS sequence"/>
</dbReference>
<organism evidence="2 5">
    <name type="scientific">Saccharopolyspora kobensis</name>
    <dbReference type="NCBI Taxonomy" id="146035"/>
    <lineage>
        <taxon>Bacteria</taxon>
        <taxon>Bacillati</taxon>
        <taxon>Actinomycetota</taxon>
        <taxon>Actinomycetes</taxon>
        <taxon>Pseudonocardiales</taxon>
        <taxon>Pseudonocardiaceae</taxon>
        <taxon>Saccharopolyspora</taxon>
    </lineage>
</organism>
<evidence type="ECO:0000313" key="2">
    <source>
        <dbReference type="EMBL" id="SEG68098.1"/>
    </source>
</evidence>
<dbReference type="Pfam" id="PF13649">
    <property type="entry name" value="Methyltransf_25"/>
    <property type="match status" value="1"/>
</dbReference>
<dbReference type="Proteomes" id="UP000236729">
    <property type="component" value="Unassembled WGS sequence"/>
</dbReference>
<dbReference type="CDD" id="cd02440">
    <property type="entry name" value="AdoMet_MTases"/>
    <property type="match status" value="1"/>
</dbReference>
<reference evidence="2" key="2">
    <citation type="submission" date="2016-10" db="EMBL/GenBank/DDBJ databases">
        <authorList>
            <person name="de Groot N.N."/>
        </authorList>
    </citation>
    <scope>NUCLEOTIDE SEQUENCE [LARGE SCALE GENOMIC DNA]</scope>
    <source>
        <strain evidence="2">ATCC 20501</strain>
    </source>
</reference>
<dbReference type="InterPro" id="IPR041698">
    <property type="entry name" value="Methyltransf_25"/>
</dbReference>
<evidence type="ECO:0000313" key="3">
    <source>
        <dbReference type="EMBL" id="SFC28673.1"/>
    </source>
</evidence>
<dbReference type="SUPFAM" id="SSF53335">
    <property type="entry name" value="S-adenosyl-L-methionine-dependent methyltransferases"/>
    <property type="match status" value="1"/>
</dbReference>
<dbReference type="EMBL" id="FNVB01000004">
    <property type="protein sequence ID" value="SEG68098.1"/>
    <property type="molecule type" value="Genomic_DNA"/>
</dbReference>
<dbReference type="GO" id="GO:0008168">
    <property type="term" value="F:methyltransferase activity"/>
    <property type="evidence" value="ECO:0007669"/>
    <property type="project" value="UniProtKB-KW"/>
</dbReference>
<feature type="domain" description="Methyltransferase" evidence="1">
    <location>
        <begin position="49"/>
        <end position="150"/>
    </location>
</feature>
<name>A0A1H6C596_9PSEU</name>
<dbReference type="AlphaFoldDB" id="A0A1H6C596"/>
<accession>A0A1I1I4Q4</accession>
<evidence type="ECO:0000313" key="4">
    <source>
        <dbReference type="Proteomes" id="UP000199690"/>
    </source>
</evidence>
<gene>
    <name evidence="2" type="ORF">SAMN02982929_03136</name>
    <name evidence="3" type="ORF">SAMN05216506_101376</name>
</gene>
<dbReference type="InterPro" id="IPR029063">
    <property type="entry name" value="SAM-dependent_MTases_sf"/>
</dbReference>
<dbReference type="Gene3D" id="3.40.50.150">
    <property type="entry name" value="Vaccinia Virus protein VP39"/>
    <property type="match status" value="1"/>
</dbReference>
<keyword evidence="2" id="KW-0489">Methyltransferase</keyword>
<keyword evidence="2" id="KW-0808">Transferase</keyword>
<evidence type="ECO:0000259" key="1">
    <source>
        <dbReference type="Pfam" id="PF13649"/>
    </source>
</evidence>
<sequence>MSAADHYDRLLAEHYTWMLGGDIRAAASAQAELLRELGVRAGADDTIAVDLGCGPGPQSLALAELGFSPVIAVDTSAKLLDELEAHAAELAPEKRIEPVRGDICAVFPDLVEPGTAAAIVCMGDTLTHLPTTADVSALIGHVAGALRPGGHFVATFRDLTGELGGTDRFLPVRSEADKILTCFLDYVDDNTVLVHDLLHVRSGNGWALEVSSYPKLRLPPAWLTEQCRAAGLQVWRETTGPRGLCTLHVVKR</sequence>
<dbReference type="GO" id="GO:0032259">
    <property type="term" value="P:methylation"/>
    <property type="evidence" value="ECO:0007669"/>
    <property type="project" value="UniProtKB-KW"/>
</dbReference>
<proteinExistence type="predicted"/>